<dbReference type="InterPro" id="IPR032782">
    <property type="entry name" value="KhpB_N"/>
</dbReference>
<dbReference type="GO" id="GO:0071555">
    <property type="term" value="P:cell wall organization"/>
    <property type="evidence" value="ECO:0007669"/>
    <property type="project" value="UniProtKB-KW"/>
</dbReference>
<dbReference type="CDD" id="cd02644">
    <property type="entry name" value="R3H_jag"/>
    <property type="match status" value="1"/>
</dbReference>
<dbReference type="InterPro" id="IPR036867">
    <property type="entry name" value="R3H_dom_sf"/>
</dbReference>
<keyword evidence="5 6" id="KW-0961">Cell wall biogenesis/degradation</keyword>
<dbReference type="InterPro" id="IPR038008">
    <property type="entry name" value="Jag_KH"/>
</dbReference>
<dbReference type="NCBIfam" id="NF041568">
    <property type="entry name" value="Jag_EloR"/>
    <property type="match status" value="1"/>
</dbReference>
<comment type="subunit">
    <text evidence="6">Forms a complex with KhpA.</text>
</comment>
<evidence type="ECO:0000256" key="5">
    <source>
        <dbReference type="ARBA" id="ARBA00023316"/>
    </source>
</evidence>
<dbReference type="EMBL" id="AP014680">
    <property type="protein sequence ID" value="BAP86771.1"/>
    <property type="molecule type" value="Genomic_DNA"/>
</dbReference>
<dbReference type="GO" id="GO:0003677">
    <property type="term" value="F:DNA binding"/>
    <property type="evidence" value="ECO:0007669"/>
    <property type="project" value="UniProtKB-KW"/>
</dbReference>
<dbReference type="InterPro" id="IPR015946">
    <property type="entry name" value="KH_dom-like_a/b"/>
</dbReference>
<evidence type="ECO:0000256" key="3">
    <source>
        <dbReference type="ARBA" id="ARBA00022960"/>
    </source>
</evidence>
<dbReference type="Pfam" id="PF13083">
    <property type="entry name" value="KH_KhpA-B"/>
    <property type="match status" value="1"/>
</dbReference>
<dbReference type="GO" id="GO:0009252">
    <property type="term" value="P:peptidoglycan biosynthetic process"/>
    <property type="evidence" value="ECO:0007669"/>
    <property type="project" value="UniProtKB-UniRule"/>
</dbReference>
<dbReference type="Gene3D" id="3.30.1370.50">
    <property type="entry name" value="R3H-like domain"/>
    <property type="match status" value="1"/>
</dbReference>
<dbReference type="HOGENOM" id="CLU_042512_0_0_9"/>
<dbReference type="HAMAP" id="MF_00867">
    <property type="entry name" value="KhpB"/>
    <property type="match status" value="1"/>
</dbReference>
<dbReference type="SMART" id="SM00393">
    <property type="entry name" value="R3H"/>
    <property type="match status" value="1"/>
</dbReference>
<dbReference type="GO" id="GO:0005737">
    <property type="term" value="C:cytoplasm"/>
    <property type="evidence" value="ECO:0007669"/>
    <property type="project" value="UniProtKB-SubCell"/>
</dbReference>
<dbReference type="Proteomes" id="UP000031620">
    <property type="component" value="Chromosome"/>
</dbReference>
<dbReference type="InterPro" id="IPR039247">
    <property type="entry name" value="KhpB"/>
</dbReference>
<dbReference type="Pfam" id="PF01424">
    <property type="entry name" value="R3H"/>
    <property type="match status" value="1"/>
</dbReference>
<organism evidence="8 9">
    <name type="scientific">Paucilactobacillus hokkaidonensis JCM 18461</name>
    <dbReference type="NCBI Taxonomy" id="1291742"/>
    <lineage>
        <taxon>Bacteria</taxon>
        <taxon>Bacillati</taxon>
        <taxon>Bacillota</taxon>
        <taxon>Bacilli</taxon>
        <taxon>Lactobacillales</taxon>
        <taxon>Lactobacillaceae</taxon>
        <taxon>Paucilactobacillus</taxon>
    </lineage>
</organism>
<dbReference type="SUPFAM" id="SSF82708">
    <property type="entry name" value="R3H domain"/>
    <property type="match status" value="1"/>
</dbReference>
<dbReference type="InterPro" id="IPR034079">
    <property type="entry name" value="R3H_KhpB"/>
</dbReference>
<dbReference type="STRING" id="1291742.LOOC260_122660"/>
<evidence type="ECO:0000256" key="1">
    <source>
        <dbReference type="ARBA" id="ARBA00022490"/>
    </source>
</evidence>
<sequence length="266" mass="29572">MAIFTDKTAAKAIENGLKTLHLTRNEAKITIIKGAKKGFLGINKQEAQVEVESILPQHTGGAFLHPELVAQSVQSNEFDHFGGVEEHPVTEDDDELDDLSPAEIKRRQEANKIKVKHAGERLVDYLTDILNVMKIEIEPQLTIEHQLIKIDLKTDKQGLLIGHHGLTINSLQAMSVVFLNQHGIQHITVILDTDNYRSRRETILAGVAKQSATEAIATGKAVYLDPMPAMERKQVHQALSENKFVRTYSQGDEPHRSVVIAPASEM</sequence>
<dbReference type="InterPro" id="IPR001374">
    <property type="entry name" value="R3H_dom"/>
</dbReference>
<evidence type="ECO:0000313" key="8">
    <source>
        <dbReference type="EMBL" id="BAP86771.1"/>
    </source>
</evidence>
<feature type="domain" description="R3H" evidence="7">
    <location>
        <begin position="198"/>
        <end position="264"/>
    </location>
</feature>
<keyword evidence="3 6" id="KW-0133">Cell shape</keyword>
<evidence type="ECO:0000256" key="6">
    <source>
        <dbReference type="HAMAP-Rule" id="MF_00867"/>
    </source>
</evidence>
<proteinExistence type="inferred from homology"/>
<dbReference type="PROSITE" id="PS51061">
    <property type="entry name" value="R3H"/>
    <property type="match status" value="1"/>
</dbReference>
<dbReference type="GO" id="GO:0008360">
    <property type="term" value="P:regulation of cell shape"/>
    <property type="evidence" value="ECO:0007669"/>
    <property type="project" value="UniProtKB-KW"/>
</dbReference>
<comment type="similarity">
    <text evidence="6">Belongs to the KhpB RNA-binding protein family.</text>
</comment>
<dbReference type="Gene3D" id="3.30.300.20">
    <property type="match status" value="1"/>
</dbReference>
<evidence type="ECO:0000313" key="9">
    <source>
        <dbReference type="Proteomes" id="UP000031620"/>
    </source>
</evidence>
<evidence type="ECO:0000256" key="4">
    <source>
        <dbReference type="ARBA" id="ARBA00023186"/>
    </source>
</evidence>
<dbReference type="PANTHER" id="PTHR35800:SF1">
    <property type="entry name" value="RNA-BINDING PROTEIN KHPB"/>
    <property type="match status" value="1"/>
</dbReference>
<dbReference type="AlphaFoldDB" id="A0A0A1H245"/>
<evidence type="ECO:0000259" key="7">
    <source>
        <dbReference type="PROSITE" id="PS51061"/>
    </source>
</evidence>
<dbReference type="CDD" id="cd02414">
    <property type="entry name" value="KH-II_Jag"/>
    <property type="match status" value="1"/>
</dbReference>
<keyword evidence="4 6" id="KW-0143">Chaperone</keyword>
<dbReference type="RefSeq" id="WP_041095074.1">
    <property type="nucleotide sequence ID" value="NZ_AP014680.1"/>
</dbReference>
<dbReference type="Gene3D" id="3.30.30.80">
    <property type="entry name" value="probable RNA-binding protein from clostridium symbiosum atcc 14940"/>
    <property type="match status" value="1"/>
</dbReference>
<dbReference type="GO" id="GO:0003723">
    <property type="term" value="F:RNA binding"/>
    <property type="evidence" value="ECO:0007669"/>
    <property type="project" value="UniProtKB-UniRule"/>
</dbReference>
<keyword evidence="1 6" id="KW-0963">Cytoplasm</keyword>
<evidence type="ECO:0000256" key="2">
    <source>
        <dbReference type="ARBA" id="ARBA00022884"/>
    </source>
</evidence>
<keyword evidence="2 6" id="KW-0694">RNA-binding</keyword>
<keyword evidence="8" id="KW-0238">DNA-binding</keyword>
<name>A0A0A1H245_9LACO</name>
<dbReference type="PANTHER" id="PTHR35800">
    <property type="entry name" value="PROTEIN JAG"/>
    <property type="match status" value="1"/>
</dbReference>
<comment type="function">
    <text evidence="6">A probable RNA chaperone. Forms a complex with KhpA which binds to cellular RNA and controls its expression. Plays a role in peptidoglycan (PG) homeostasis and cell length regulation.</text>
</comment>
<comment type="domain">
    <text evidence="6">Has an N-terminal Jag-N domain and 2 RNA-binding domains (KH and R3H).</text>
</comment>
<dbReference type="SMART" id="SM01245">
    <property type="entry name" value="Jag_N"/>
    <property type="match status" value="1"/>
</dbReference>
<protein>
    <recommendedName>
        <fullName evidence="6">RNA-binding protein KhpB</fullName>
    </recommendedName>
    <alternativeName>
        <fullName evidence="6">RNA-binding protein EloR</fullName>
    </alternativeName>
</protein>
<gene>
    <name evidence="6" type="primary">khpB</name>
    <name evidence="6" type="synonym">eloR</name>
    <name evidence="8" type="ORF">LOOC260_122660</name>
</gene>
<accession>A0A0A1H245</accession>
<dbReference type="KEGG" id="lho:LOOC260_122660"/>
<dbReference type="Pfam" id="PF14804">
    <property type="entry name" value="Jag_N"/>
    <property type="match status" value="1"/>
</dbReference>
<comment type="caution">
    <text evidence="6">Lacks conserved residue(s) required for the propagation of feature annotation.</text>
</comment>
<dbReference type="InterPro" id="IPR038247">
    <property type="entry name" value="Jag_N_dom_sf"/>
</dbReference>
<reference evidence="8 9" key="1">
    <citation type="submission" date="2014-11" db="EMBL/GenBank/DDBJ databases">
        <title>Complete genome sequence and analysis of Lactobacillus hokkaidonensis LOOC260T.</title>
        <authorList>
            <person name="Tanizawa Y."/>
            <person name="Tohno M."/>
            <person name="Kaminuma E."/>
            <person name="Nakamura Y."/>
            <person name="Arita M."/>
        </authorList>
    </citation>
    <scope>NUCLEOTIDE SEQUENCE [LARGE SCALE GENOMIC DNA]</scope>
    <source>
        <strain evidence="8 9">LOOC260</strain>
    </source>
</reference>
<comment type="subcellular location">
    <subcellularLocation>
        <location evidence="6">Cytoplasm</location>
    </subcellularLocation>
</comment>